<evidence type="ECO:0000313" key="4">
    <source>
        <dbReference type="Proteomes" id="UP000051181"/>
    </source>
</evidence>
<feature type="transmembrane region" description="Helical" evidence="1">
    <location>
        <begin position="7"/>
        <end position="27"/>
    </location>
</feature>
<dbReference type="Pfam" id="PF07435">
    <property type="entry name" value="YycH"/>
    <property type="match status" value="1"/>
</dbReference>
<evidence type="ECO:0000256" key="1">
    <source>
        <dbReference type="SAM" id="Phobius"/>
    </source>
</evidence>
<dbReference type="InterPro" id="IPR009996">
    <property type="entry name" value="YycH"/>
</dbReference>
<feature type="domain" description="Regulatory protein YycH" evidence="2">
    <location>
        <begin position="12"/>
        <end position="424"/>
    </location>
</feature>
<protein>
    <recommendedName>
        <fullName evidence="2">Regulatory protein YycH domain-containing protein</fullName>
    </recommendedName>
</protein>
<keyword evidence="1" id="KW-0812">Transmembrane</keyword>
<gene>
    <name evidence="3" type="ORF">FD22_GL001319</name>
</gene>
<comment type="caution">
    <text evidence="3">The sequence shown here is derived from an EMBL/GenBank/DDBJ whole genome shotgun (WGS) entry which is preliminary data.</text>
</comment>
<evidence type="ECO:0000313" key="3">
    <source>
        <dbReference type="EMBL" id="KRK16285.1"/>
    </source>
</evidence>
<sequence>MKISHLLLKISLMAMIAVSLVLSWLIWTNNARFQRNTTDVTTPKTQTETKNVEEVYLPTQIITSNANGEQYIVYNNRENLIDAMHEQISKWQLSDPHKMTINSKKYLTTVNQSSALSLVYPRNITYSIFAKTFKQKVANADRQRLFNRIIIPTKHSNVAYFLDDQHKTGFSVKVKKENLAALRARLNDATMRLPVTEKLFNNQPQLYYTSAVQVTQYSYLVSKQNPTDFVTSLLSGSDPSALETKEQGHITTYNDGTYKSLQVDHQNATIEFEDYSSDVSAATPTAILNGGYKTLAKIGNAPGNMRYFDYEHKTRTVIYRSYVEGLPVFNQTDFGAVKVQLLSTGVKLNFSVYTLQVPLPADSTATPLPTTQTALDNLAAVGYDMHDISSFKLGYHWSVNSSSASVIDLTPTYYFKYNGKWQSYEQLLNATPSTDEGSAS</sequence>
<dbReference type="Gene3D" id="3.30.310.160">
    <property type="entry name" value="YycH protein, domain 2"/>
    <property type="match status" value="1"/>
</dbReference>
<name>A0A0R1F369_9LACO</name>
<accession>A0A0R1F369</accession>
<keyword evidence="1" id="KW-1133">Transmembrane helix</keyword>
<dbReference type="GeneID" id="65915645"/>
<keyword evidence="1" id="KW-0472">Membrane</keyword>
<dbReference type="EMBL" id="AZCN01000034">
    <property type="protein sequence ID" value="KRK16285.1"/>
    <property type="molecule type" value="Genomic_DNA"/>
</dbReference>
<dbReference type="InterPro" id="IPR042274">
    <property type="entry name" value="YycH/YycI_2"/>
</dbReference>
<dbReference type="RefSeq" id="WP_010010476.1">
    <property type="nucleotide sequence ID" value="NZ_AZCN01000034.1"/>
</dbReference>
<dbReference type="eggNOG" id="COG4863">
    <property type="taxonomic scope" value="Bacteria"/>
</dbReference>
<reference evidence="3 4" key="1">
    <citation type="journal article" date="2015" name="Genome Announc.">
        <title>Expanding the biotechnology potential of lactobacilli through comparative genomics of 213 strains and associated genera.</title>
        <authorList>
            <person name="Sun Z."/>
            <person name="Harris H.M."/>
            <person name="McCann A."/>
            <person name="Guo C."/>
            <person name="Argimon S."/>
            <person name="Zhang W."/>
            <person name="Yang X."/>
            <person name="Jeffery I.B."/>
            <person name="Cooney J.C."/>
            <person name="Kagawa T.F."/>
            <person name="Liu W."/>
            <person name="Song Y."/>
            <person name="Salvetti E."/>
            <person name="Wrobel A."/>
            <person name="Rasinkangas P."/>
            <person name="Parkhill J."/>
            <person name="Rea M.C."/>
            <person name="O'Sullivan O."/>
            <person name="Ritari J."/>
            <person name="Douillard F.P."/>
            <person name="Paul Ross R."/>
            <person name="Yang R."/>
            <person name="Briner A.E."/>
            <person name="Felis G.E."/>
            <person name="de Vos W.M."/>
            <person name="Barrangou R."/>
            <person name="Klaenhammer T.R."/>
            <person name="Caufield P.W."/>
            <person name="Cui Y."/>
            <person name="Zhang H."/>
            <person name="O'Toole P.W."/>
        </authorList>
    </citation>
    <scope>NUCLEOTIDE SEQUENCE [LARGE SCALE GENOMIC DNA]</scope>
    <source>
        <strain evidence="3 4">DSM 20001</strain>
    </source>
</reference>
<evidence type="ECO:0000259" key="2">
    <source>
        <dbReference type="Pfam" id="PF07435"/>
    </source>
</evidence>
<dbReference type="CDD" id="cd15787">
    <property type="entry name" value="YycH_N"/>
    <property type="match status" value="1"/>
</dbReference>
<dbReference type="AlphaFoldDB" id="A0A0R1F369"/>
<dbReference type="Proteomes" id="UP000051181">
    <property type="component" value="Unassembled WGS sequence"/>
</dbReference>
<dbReference type="PATRIC" id="fig|913848.6.peg.1356"/>
<organism evidence="3 4">
    <name type="scientific">Loigolactobacillus coryniformis subsp. coryniformis KCTC 3167 = DSM 20001</name>
    <dbReference type="NCBI Taxonomy" id="913848"/>
    <lineage>
        <taxon>Bacteria</taxon>
        <taxon>Bacillati</taxon>
        <taxon>Bacillota</taxon>
        <taxon>Bacilli</taxon>
        <taxon>Lactobacillales</taxon>
        <taxon>Lactobacillaceae</taxon>
        <taxon>Loigolactobacillus</taxon>
    </lineage>
</organism>
<proteinExistence type="predicted"/>